<evidence type="ECO:0000256" key="8">
    <source>
        <dbReference type="ARBA" id="ARBA00023125"/>
    </source>
</evidence>
<dbReference type="InterPro" id="IPR026516">
    <property type="entry name" value="THAP1/10"/>
</dbReference>
<accession>A0A8S1BE63</accession>
<keyword evidence="9" id="KW-0804">Transcription</keyword>
<feature type="compositionally biased region" description="Polar residues" evidence="13">
    <location>
        <begin position="274"/>
        <end position="285"/>
    </location>
</feature>
<evidence type="ECO:0000256" key="4">
    <source>
        <dbReference type="ARBA" id="ARBA00022771"/>
    </source>
</evidence>
<name>A0A8S1BE63_ARCPL</name>
<dbReference type="EMBL" id="CADEBD010000959">
    <property type="protein sequence ID" value="CAB3261065.1"/>
    <property type="molecule type" value="Genomic_DNA"/>
</dbReference>
<dbReference type="SMART" id="SM00980">
    <property type="entry name" value="THAP"/>
    <property type="match status" value="1"/>
</dbReference>
<reference evidence="15 16" key="1">
    <citation type="submission" date="2020-04" db="EMBL/GenBank/DDBJ databases">
        <authorList>
            <person name="Wallbank WR R."/>
            <person name="Pardo Diaz C."/>
            <person name="Kozak K."/>
            <person name="Martin S."/>
            <person name="Jiggins C."/>
            <person name="Moest M."/>
            <person name="Warren A I."/>
            <person name="Byers J.R.P. K."/>
            <person name="Montejo-Kovacevich G."/>
            <person name="Yen C E."/>
        </authorList>
    </citation>
    <scope>NUCLEOTIDE SEQUENCE [LARGE SCALE GENOMIC DNA]</scope>
</reference>
<evidence type="ECO:0000256" key="1">
    <source>
        <dbReference type="ARBA" id="ARBA00004642"/>
    </source>
</evidence>
<dbReference type="GO" id="GO:0043565">
    <property type="term" value="F:sequence-specific DNA binding"/>
    <property type="evidence" value="ECO:0007669"/>
    <property type="project" value="InterPro"/>
</dbReference>
<organism evidence="15 16">
    <name type="scientific">Arctia plantaginis</name>
    <name type="common">Wood tiger moth</name>
    <name type="synonym">Phalaena plantaginis</name>
    <dbReference type="NCBI Taxonomy" id="874455"/>
    <lineage>
        <taxon>Eukaryota</taxon>
        <taxon>Metazoa</taxon>
        <taxon>Ecdysozoa</taxon>
        <taxon>Arthropoda</taxon>
        <taxon>Hexapoda</taxon>
        <taxon>Insecta</taxon>
        <taxon>Pterygota</taxon>
        <taxon>Neoptera</taxon>
        <taxon>Endopterygota</taxon>
        <taxon>Lepidoptera</taxon>
        <taxon>Glossata</taxon>
        <taxon>Ditrysia</taxon>
        <taxon>Noctuoidea</taxon>
        <taxon>Erebidae</taxon>
        <taxon>Arctiinae</taxon>
        <taxon>Arctia</taxon>
    </lineage>
</organism>
<dbReference type="GO" id="GO:0008270">
    <property type="term" value="F:zinc ion binding"/>
    <property type="evidence" value="ECO:0007669"/>
    <property type="project" value="UniProtKB-KW"/>
</dbReference>
<keyword evidence="3" id="KW-0479">Metal-binding</keyword>
<dbReference type="GO" id="GO:0005654">
    <property type="term" value="C:nucleoplasm"/>
    <property type="evidence" value="ECO:0007669"/>
    <property type="project" value="UniProtKB-SubCell"/>
</dbReference>
<evidence type="ECO:0000256" key="3">
    <source>
        <dbReference type="ARBA" id="ARBA00022723"/>
    </source>
</evidence>
<dbReference type="InterPro" id="IPR038441">
    <property type="entry name" value="THAP_Znf_sf"/>
</dbReference>
<evidence type="ECO:0000313" key="15">
    <source>
        <dbReference type="EMBL" id="CAB3261065.1"/>
    </source>
</evidence>
<feature type="domain" description="THAP-type" evidence="14">
    <location>
        <begin position="1"/>
        <end position="86"/>
    </location>
</feature>
<sequence>MPSCVFRRCKNYTATVKTKDISFHDIPKDELIKETWLKLIRAERCENDWLPTAYSTVCSEHFLASDKYLTKKNQRRLKKTAIPVLKIGNSSQPDGNSGTIQLPEAKEIITSVYRYLQTEYEYLKSKIDSNCDLTPLGNILKRTAEATGVSEQTVTSLLEKGKRPLESTQKTVQRKRAKSSSCFEDDDVSPVEEESSSEEKSEGHHSDDGQKAQSSQKMETGKVEVEDDDEDHRDAVMEKFRVDIEVTSCETESAVLNLLSTTHSDVTDEPVDYHQQTSSAVQHLLSSEQSEINEESSDIESWQSTSAVSHAPPDAVPDPLKTELYDDD</sequence>
<feature type="region of interest" description="Disordered" evidence="13">
    <location>
        <begin position="267"/>
        <end position="328"/>
    </location>
</feature>
<dbReference type="Proteomes" id="UP000494256">
    <property type="component" value="Unassembled WGS sequence"/>
</dbReference>
<evidence type="ECO:0000256" key="5">
    <source>
        <dbReference type="ARBA" id="ARBA00022833"/>
    </source>
</evidence>
<feature type="region of interest" description="Disordered" evidence="13">
    <location>
        <begin position="148"/>
        <end position="233"/>
    </location>
</feature>
<keyword evidence="11" id="KW-0131">Cell cycle</keyword>
<dbReference type="PANTHER" id="PTHR46600:SF1">
    <property type="entry name" value="THAP DOMAIN-CONTAINING PROTEIN 1"/>
    <property type="match status" value="1"/>
</dbReference>
<comment type="caution">
    <text evidence="15">The sequence shown here is derived from an EMBL/GenBank/DDBJ whole genome shotgun (WGS) entry which is preliminary data.</text>
</comment>
<keyword evidence="8 12" id="KW-0238">DNA-binding</keyword>
<protein>
    <recommendedName>
        <fullName evidence="14">THAP-type domain-containing protein</fullName>
    </recommendedName>
</protein>
<dbReference type="PROSITE" id="PS50950">
    <property type="entry name" value="ZF_THAP"/>
    <property type="match status" value="1"/>
</dbReference>
<keyword evidence="10" id="KW-0539">Nucleus</keyword>
<evidence type="ECO:0000256" key="6">
    <source>
        <dbReference type="ARBA" id="ARBA00023015"/>
    </source>
</evidence>
<evidence type="ECO:0000256" key="10">
    <source>
        <dbReference type="ARBA" id="ARBA00023242"/>
    </source>
</evidence>
<keyword evidence="7" id="KW-0175">Coiled coil</keyword>
<feature type="compositionally biased region" description="Basic and acidic residues" evidence="13">
    <location>
        <begin position="197"/>
        <end position="210"/>
    </location>
</feature>
<dbReference type="Pfam" id="PF05485">
    <property type="entry name" value="THAP"/>
    <property type="match status" value="1"/>
</dbReference>
<evidence type="ECO:0000256" key="9">
    <source>
        <dbReference type="ARBA" id="ARBA00023163"/>
    </source>
</evidence>
<evidence type="ECO:0000256" key="12">
    <source>
        <dbReference type="PROSITE-ProRule" id="PRU00309"/>
    </source>
</evidence>
<dbReference type="SUPFAM" id="SSF57716">
    <property type="entry name" value="Glucocorticoid receptor-like (DNA-binding domain)"/>
    <property type="match status" value="1"/>
</dbReference>
<dbReference type="AlphaFoldDB" id="A0A8S1BE63"/>
<dbReference type="Gene3D" id="6.20.210.20">
    <property type="entry name" value="THAP domain"/>
    <property type="match status" value="1"/>
</dbReference>
<comment type="similarity">
    <text evidence="2">Belongs to the THAP1 family.</text>
</comment>
<evidence type="ECO:0000256" key="13">
    <source>
        <dbReference type="SAM" id="MobiDB-lite"/>
    </source>
</evidence>
<dbReference type="PANTHER" id="PTHR46600">
    <property type="entry name" value="THAP DOMAIN-CONTAINING"/>
    <property type="match status" value="1"/>
</dbReference>
<comment type="subcellular location">
    <subcellularLocation>
        <location evidence="1">Nucleus</location>
        <location evidence="1">Nucleoplasm</location>
    </subcellularLocation>
</comment>
<feature type="compositionally biased region" description="Acidic residues" evidence="13">
    <location>
        <begin position="183"/>
        <end position="196"/>
    </location>
</feature>
<gene>
    <name evidence="15" type="ORF">APLA_LOCUS17297</name>
</gene>
<keyword evidence="5" id="KW-0862">Zinc</keyword>
<evidence type="ECO:0000256" key="2">
    <source>
        <dbReference type="ARBA" id="ARBA00006177"/>
    </source>
</evidence>
<evidence type="ECO:0000259" key="14">
    <source>
        <dbReference type="PROSITE" id="PS50950"/>
    </source>
</evidence>
<evidence type="ECO:0000256" key="11">
    <source>
        <dbReference type="ARBA" id="ARBA00023306"/>
    </source>
</evidence>
<dbReference type="OrthoDB" id="2286242at2759"/>
<keyword evidence="6" id="KW-0805">Transcription regulation</keyword>
<proteinExistence type="inferred from homology"/>
<dbReference type="SMART" id="SM00692">
    <property type="entry name" value="DM3"/>
    <property type="match status" value="1"/>
</dbReference>
<keyword evidence="4 12" id="KW-0863">Zinc-finger</keyword>
<evidence type="ECO:0000313" key="16">
    <source>
        <dbReference type="Proteomes" id="UP000494256"/>
    </source>
</evidence>
<dbReference type="InterPro" id="IPR006612">
    <property type="entry name" value="THAP_Znf"/>
</dbReference>
<evidence type="ECO:0000256" key="7">
    <source>
        <dbReference type="ARBA" id="ARBA00023054"/>
    </source>
</evidence>